<feature type="transmembrane region" description="Helical" evidence="1">
    <location>
        <begin position="12"/>
        <end position="38"/>
    </location>
</feature>
<evidence type="ECO:0000313" key="3">
    <source>
        <dbReference type="Proteomes" id="UP000255024"/>
    </source>
</evidence>
<keyword evidence="1" id="KW-1133">Transmembrane helix</keyword>
<evidence type="ECO:0000313" key="2">
    <source>
        <dbReference type="EMBL" id="STZ28592.1"/>
    </source>
</evidence>
<organism evidence="2 3">
    <name type="scientific">Myroides odoratus</name>
    <name type="common">Flavobacterium odoratum</name>
    <dbReference type="NCBI Taxonomy" id="256"/>
    <lineage>
        <taxon>Bacteria</taxon>
        <taxon>Pseudomonadati</taxon>
        <taxon>Bacteroidota</taxon>
        <taxon>Flavobacteriia</taxon>
        <taxon>Flavobacteriales</taxon>
        <taxon>Flavobacteriaceae</taxon>
        <taxon>Myroides</taxon>
    </lineage>
</organism>
<dbReference type="Proteomes" id="UP000255024">
    <property type="component" value="Unassembled WGS sequence"/>
</dbReference>
<keyword evidence="1" id="KW-0812">Transmembrane</keyword>
<keyword evidence="1" id="KW-0472">Membrane</keyword>
<dbReference type="AlphaFoldDB" id="A0A378RNG4"/>
<accession>A0A378RNG4</accession>
<protein>
    <submittedName>
        <fullName evidence="2">Uncharacterized protein</fullName>
    </submittedName>
</protein>
<dbReference type="RefSeq" id="WP_115091505.1">
    <property type="nucleotide sequence ID" value="NZ_CP068107.1"/>
</dbReference>
<name>A0A378RNG4_MYROD</name>
<evidence type="ECO:0000256" key="1">
    <source>
        <dbReference type="SAM" id="Phobius"/>
    </source>
</evidence>
<gene>
    <name evidence="2" type="ORF">NCTC11179_02143</name>
</gene>
<keyword evidence="3" id="KW-1185">Reference proteome</keyword>
<proteinExistence type="predicted"/>
<reference evidence="2 3" key="1">
    <citation type="submission" date="2018-06" db="EMBL/GenBank/DDBJ databases">
        <authorList>
            <consortium name="Pathogen Informatics"/>
            <person name="Doyle S."/>
        </authorList>
    </citation>
    <scope>NUCLEOTIDE SEQUENCE [LARGE SCALE GENOMIC DNA]</scope>
    <source>
        <strain evidence="2 3">NCTC11179</strain>
    </source>
</reference>
<dbReference type="EMBL" id="UGQL01000001">
    <property type="protein sequence ID" value="STZ28592.1"/>
    <property type="molecule type" value="Genomic_DNA"/>
</dbReference>
<sequence>MREINILLAVKIILYLLDLLPSVIIGVLGGLASSWMFLKMYLSKKVPKVQISEYICCEKDEAGKNIYWFKFINTTKYPLMDVTFEPVIYQPQPDKSGSNLKRIPIPVKRNNIVHIPAECKKDGHNLHCMRISTDFDIDKEWQDDNCFINVTITARHTYSGYTKVVSKTFDNKKAITKLKFQSGNNLDVK</sequence>